<feature type="transmembrane region" description="Helical" evidence="8">
    <location>
        <begin position="130"/>
        <end position="155"/>
    </location>
</feature>
<evidence type="ECO:0000256" key="1">
    <source>
        <dbReference type="ARBA" id="ARBA00004651"/>
    </source>
</evidence>
<keyword evidence="4" id="KW-0808">Transferase</keyword>
<keyword evidence="7 8" id="KW-0472">Membrane</keyword>
<dbReference type="InterPro" id="IPR050297">
    <property type="entry name" value="LipidA_mod_glycosyltrf_83"/>
</dbReference>
<reference evidence="10 11" key="1">
    <citation type="journal article" date="2016" name="Nat. Commun.">
        <title>Thousands of microbial genomes shed light on interconnected biogeochemical processes in an aquifer system.</title>
        <authorList>
            <person name="Anantharaman K."/>
            <person name="Brown C.T."/>
            <person name="Hug L.A."/>
            <person name="Sharon I."/>
            <person name="Castelle C.J."/>
            <person name="Probst A.J."/>
            <person name="Thomas B.C."/>
            <person name="Singh A."/>
            <person name="Wilkins M.J."/>
            <person name="Karaoz U."/>
            <person name="Brodie E.L."/>
            <person name="Williams K.H."/>
            <person name="Hubbard S.S."/>
            <person name="Banfield J.F."/>
        </authorList>
    </citation>
    <scope>NUCLEOTIDE SEQUENCE [LARGE SCALE GENOMIC DNA]</scope>
</reference>
<evidence type="ECO:0000256" key="6">
    <source>
        <dbReference type="ARBA" id="ARBA00022989"/>
    </source>
</evidence>
<evidence type="ECO:0000256" key="4">
    <source>
        <dbReference type="ARBA" id="ARBA00022679"/>
    </source>
</evidence>
<evidence type="ECO:0000256" key="2">
    <source>
        <dbReference type="ARBA" id="ARBA00022475"/>
    </source>
</evidence>
<feature type="domain" description="Glycosyltransferase RgtA/B/C/D-like" evidence="9">
    <location>
        <begin position="65"/>
        <end position="222"/>
    </location>
</feature>
<dbReference type="PANTHER" id="PTHR33908">
    <property type="entry name" value="MANNOSYLTRANSFERASE YKCB-RELATED"/>
    <property type="match status" value="1"/>
</dbReference>
<dbReference type="PANTHER" id="PTHR33908:SF11">
    <property type="entry name" value="MEMBRANE PROTEIN"/>
    <property type="match status" value="1"/>
</dbReference>
<evidence type="ECO:0000313" key="10">
    <source>
        <dbReference type="EMBL" id="OGM60636.1"/>
    </source>
</evidence>
<gene>
    <name evidence="10" type="ORF">A2892_01150</name>
</gene>
<dbReference type="InterPro" id="IPR038731">
    <property type="entry name" value="RgtA/B/C-like"/>
</dbReference>
<dbReference type="EMBL" id="MGHD01000003">
    <property type="protein sequence ID" value="OGM60636.1"/>
    <property type="molecule type" value="Genomic_DNA"/>
</dbReference>
<keyword evidence="3" id="KW-0328">Glycosyltransferase</keyword>
<comment type="subcellular location">
    <subcellularLocation>
        <location evidence="1">Cell membrane</location>
        <topology evidence="1">Multi-pass membrane protein</topology>
    </subcellularLocation>
</comment>
<evidence type="ECO:0000256" key="8">
    <source>
        <dbReference type="SAM" id="Phobius"/>
    </source>
</evidence>
<sequence>MRTKIALVTIFLIAFFLRFYKLSDFRCLNWDEAAFAYNSYSVSETGADEYGTYLPLQFKSVGDYKAPLYIYLMVPVIKVLGLNEFAVRIIPSLLGSTTVVLVYFVTYLLFKNRNLALVSSLFLSISPWHLQFTRAGADVSVSNFLVVLGILGFFLGVSGKRYGYIFSFVSFGLSIYTYFGERLFVPLISLFLTIFFFKKVQKKKINFVLGILFGAILILPILSSLFSEGHREKILKTTIFGYKRSEEYVQQIKKEDQSGIFYYLFHTALLENTWGSINRYLNHFSLIFLFFEGVSKDPRQSIYGMGLLYLFDLPLLLIGAYSLIKSRNRNKYFVLGWLLLAPIPAAITRDLTSGRRSLNMLIPLLIISSFGFLKVSDKWRRLNKLPRIITGLIMGLVFIYFMAFYFASYYVFSNNRSFAGPSGWHCGYKELVEYISPIKNNYREIVVDTSYQGPYVFFLFYEKYSPEKYQAQARLIQDSPDSLGEGIGYDNYIFRPIYWPRDRCLEKRLFAGPPERLPDKDIKKGEAEIIEKIYFQNGREAFRLVRVIKSDKTYCSNL</sequence>
<name>A0A1F8B9B0_9BACT</name>
<dbReference type="Proteomes" id="UP000176404">
    <property type="component" value="Unassembled WGS sequence"/>
</dbReference>
<dbReference type="GO" id="GO:0016763">
    <property type="term" value="F:pentosyltransferase activity"/>
    <property type="evidence" value="ECO:0007669"/>
    <property type="project" value="TreeGrafter"/>
</dbReference>
<keyword evidence="2" id="KW-1003">Cell membrane</keyword>
<feature type="transmembrane region" description="Helical" evidence="8">
    <location>
        <begin position="207"/>
        <end position="226"/>
    </location>
</feature>
<proteinExistence type="predicted"/>
<evidence type="ECO:0000256" key="3">
    <source>
        <dbReference type="ARBA" id="ARBA00022676"/>
    </source>
</evidence>
<feature type="transmembrane region" description="Helical" evidence="8">
    <location>
        <begin position="331"/>
        <end position="348"/>
    </location>
</feature>
<keyword evidence="6 8" id="KW-1133">Transmembrane helix</keyword>
<keyword evidence="5 8" id="KW-0812">Transmembrane</keyword>
<feature type="transmembrane region" description="Helical" evidence="8">
    <location>
        <begin position="388"/>
        <end position="412"/>
    </location>
</feature>
<organism evidence="10 11">
    <name type="scientific">Candidatus Woesebacteria bacterium RIFCSPLOWO2_01_FULL_39_10b</name>
    <dbReference type="NCBI Taxonomy" id="1802517"/>
    <lineage>
        <taxon>Bacteria</taxon>
        <taxon>Candidatus Woeseibacteriota</taxon>
    </lineage>
</organism>
<feature type="transmembrane region" description="Helical" evidence="8">
    <location>
        <begin position="302"/>
        <end position="324"/>
    </location>
</feature>
<comment type="caution">
    <text evidence="10">The sequence shown here is derived from an EMBL/GenBank/DDBJ whole genome shotgun (WGS) entry which is preliminary data.</text>
</comment>
<evidence type="ECO:0000313" key="11">
    <source>
        <dbReference type="Proteomes" id="UP000176404"/>
    </source>
</evidence>
<evidence type="ECO:0000256" key="7">
    <source>
        <dbReference type="ARBA" id="ARBA00023136"/>
    </source>
</evidence>
<feature type="transmembrane region" description="Helical" evidence="8">
    <location>
        <begin position="184"/>
        <end position="200"/>
    </location>
</feature>
<evidence type="ECO:0000256" key="5">
    <source>
        <dbReference type="ARBA" id="ARBA00022692"/>
    </source>
</evidence>
<feature type="transmembrane region" description="Helical" evidence="8">
    <location>
        <begin position="360"/>
        <end position="376"/>
    </location>
</feature>
<feature type="transmembrane region" description="Helical" evidence="8">
    <location>
        <begin position="93"/>
        <end position="110"/>
    </location>
</feature>
<dbReference type="GO" id="GO:0009103">
    <property type="term" value="P:lipopolysaccharide biosynthetic process"/>
    <property type="evidence" value="ECO:0007669"/>
    <property type="project" value="UniProtKB-ARBA"/>
</dbReference>
<dbReference type="STRING" id="1802517.A2892_01150"/>
<evidence type="ECO:0000259" key="9">
    <source>
        <dbReference type="Pfam" id="PF13231"/>
    </source>
</evidence>
<protein>
    <recommendedName>
        <fullName evidence="9">Glycosyltransferase RgtA/B/C/D-like domain-containing protein</fullName>
    </recommendedName>
</protein>
<dbReference type="GO" id="GO:0005886">
    <property type="term" value="C:plasma membrane"/>
    <property type="evidence" value="ECO:0007669"/>
    <property type="project" value="UniProtKB-SubCell"/>
</dbReference>
<accession>A0A1F8B9B0</accession>
<dbReference type="AlphaFoldDB" id="A0A1F8B9B0"/>
<dbReference type="Pfam" id="PF13231">
    <property type="entry name" value="PMT_2"/>
    <property type="match status" value="1"/>
</dbReference>